<dbReference type="PIRSF" id="PIRSF000386">
    <property type="entry name" value="tRNA_mtase"/>
    <property type="match status" value="1"/>
</dbReference>
<dbReference type="Proteomes" id="UP000069205">
    <property type="component" value="Chromosome"/>
</dbReference>
<evidence type="ECO:0000256" key="16">
    <source>
        <dbReference type="PIRSR" id="PIRSR000386-1"/>
    </source>
</evidence>
<dbReference type="InterPro" id="IPR002649">
    <property type="entry name" value="tRNA_m1G_MeTrfase_TrmD"/>
</dbReference>
<keyword evidence="8 15" id="KW-0489">Methyltransferase</keyword>
<name>A0A0K2GH73_NITMO</name>
<comment type="subcellular location">
    <subcellularLocation>
        <location evidence="2 15 17">Cytoplasm</location>
    </subcellularLocation>
</comment>
<dbReference type="InterPro" id="IPR029028">
    <property type="entry name" value="Alpha/beta_knot_MTases"/>
</dbReference>
<sequence>MLRVTVLTLFPEMIAPVVGQSILKRAQEKGLLHVEVVNLRDFTADRHRVADDIPYGGGAGMVMKAEPILRAVETVRVAAQEHAEEIRLVFPSPHGRPFTQRHAKDLARERRRIVILCGHYEGVDERVRTALSPEEISIGDYVLTGGELPALLLIDAATRLVPGVLGDPESAVEESFSDSLLEYPHYTRPADVRGMGVPEVLLSGHHEAIRLWRRKEALRATYLKRPDLIKDRVLNEEDRRLLNELLSEGITSMPVRCGEEG</sequence>
<dbReference type="FunFam" id="3.40.1280.10:FF:000001">
    <property type="entry name" value="tRNA (guanine-N(1)-)-methyltransferase"/>
    <property type="match status" value="1"/>
</dbReference>
<evidence type="ECO:0000256" key="1">
    <source>
        <dbReference type="ARBA" id="ARBA00002634"/>
    </source>
</evidence>
<dbReference type="CDD" id="cd18080">
    <property type="entry name" value="TrmD-like"/>
    <property type="match status" value="1"/>
</dbReference>
<comment type="similarity">
    <text evidence="3 15 17">Belongs to the RNA methyltransferase TrmD family.</text>
</comment>
<dbReference type="InterPro" id="IPR023148">
    <property type="entry name" value="tRNA_m1G_MeTrfase_C_sf"/>
</dbReference>
<dbReference type="NCBIfam" id="NF000648">
    <property type="entry name" value="PRK00026.1"/>
    <property type="match status" value="1"/>
</dbReference>
<comment type="subunit">
    <text evidence="4 15 17">Homodimer.</text>
</comment>
<dbReference type="Pfam" id="PF01746">
    <property type="entry name" value="tRNA_m1G_MT"/>
    <property type="match status" value="1"/>
</dbReference>
<dbReference type="NCBIfam" id="TIGR00088">
    <property type="entry name" value="trmD"/>
    <property type="match status" value="1"/>
</dbReference>
<keyword evidence="20" id="KW-1185">Reference proteome</keyword>
<keyword evidence="10 15" id="KW-0949">S-adenosyl-L-methionine</keyword>
<keyword evidence="11 15" id="KW-0819">tRNA processing</keyword>
<evidence type="ECO:0000313" key="19">
    <source>
        <dbReference type="EMBL" id="ALA59957.1"/>
    </source>
</evidence>
<dbReference type="GO" id="GO:0052906">
    <property type="term" value="F:tRNA (guanine(37)-N1)-methyltransferase activity"/>
    <property type="evidence" value="ECO:0007669"/>
    <property type="project" value="UniProtKB-UniRule"/>
</dbReference>
<gene>
    <name evidence="15 19" type="primary">trmD</name>
    <name evidence="19" type="ORF">NITMOv2_3565</name>
</gene>
<protein>
    <recommendedName>
        <fullName evidence="6 15">tRNA (guanine-N(1)-)-methyltransferase</fullName>
        <ecNumber evidence="5 15">2.1.1.228</ecNumber>
    </recommendedName>
    <alternativeName>
        <fullName evidence="12 15">M1G-methyltransferase</fullName>
    </alternativeName>
    <alternativeName>
        <fullName evidence="13 15">tRNA [GM37] methyltransferase</fullName>
    </alternativeName>
</protein>
<dbReference type="Gene3D" id="3.40.1280.10">
    <property type="match status" value="1"/>
</dbReference>
<dbReference type="PANTHER" id="PTHR46417:SF1">
    <property type="entry name" value="TRNA (GUANINE-N(1)-)-METHYLTRANSFERASE"/>
    <property type="match status" value="1"/>
</dbReference>
<feature type="domain" description="tRNA methyltransferase TRMD/TRM10-type" evidence="18">
    <location>
        <begin position="2"/>
        <end position="230"/>
    </location>
</feature>
<organism evidence="19 20">
    <name type="scientific">Nitrospira moscoviensis</name>
    <dbReference type="NCBI Taxonomy" id="42253"/>
    <lineage>
        <taxon>Bacteria</taxon>
        <taxon>Pseudomonadati</taxon>
        <taxon>Nitrospirota</taxon>
        <taxon>Nitrospiria</taxon>
        <taxon>Nitrospirales</taxon>
        <taxon>Nitrospiraceae</taxon>
        <taxon>Nitrospira</taxon>
    </lineage>
</organism>
<dbReference type="GO" id="GO:0002939">
    <property type="term" value="P:tRNA N1-guanine methylation"/>
    <property type="evidence" value="ECO:0007669"/>
    <property type="project" value="TreeGrafter"/>
</dbReference>
<evidence type="ECO:0000256" key="3">
    <source>
        <dbReference type="ARBA" id="ARBA00007630"/>
    </source>
</evidence>
<dbReference type="AlphaFoldDB" id="A0A0K2GH73"/>
<feature type="binding site" evidence="15 16">
    <location>
        <begin position="138"/>
        <end position="143"/>
    </location>
    <ligand>
        <name>S-adenosyl-L-methionine</name>
        <dbReference type="ChEBI" id="CHEBI:59789"/>
    </ligand>
</feature>
<dbReference type="RefSeq" id="WP_053380884.1">
    <property type="nucleotide sequence ID" value="NZ_CP011801.1"/>
</dbReference>
<dbReference type="InterPro" id="IPR029026">
    <property type="entry name" value="tRNA_m1G_MTases_N"/>
</dbReference>
<proteinExistence type="inferred from homology"/>
<evidence type="ECO:0000256" key="12">
    <source>
        <dbReference type="ARBA" id="ARBA00029736"/>
    </source>
</evidence>
<feature type="binding site" evidence="15 16">
    <location>
        <position position="118"/>
    </location>
    <ligand>
        <name>S-adenosyl-L-methionine</name>
        <dbReference type="ChEBI" id="CHEBI:59789"/>
    </ligand>
</feature>
<evidence type="ECO:0000256" key="7">
    <source>
        <dbReference type="ARBA" id="ARBA00022490"/>
    </source>
</evidence>
<evidence type="ECO:0000256" key="15">
    <source>
        <dbReference type="HAMAP-Rule" id="MF_00605"/>
    </source>
</evidence>
<dbReference type="EC" id="2.1.1.228" evidence="5 15"/>
<dbReference type="HAMAP" id="MF_00605">
    <property type="entry name" value="TrmD"/>
    <property type="match status" value="1"/>
</dbReference>
<dbReference type="SUPFAM" id="SSF75217">
    <property type="entry name" value="alpha/beta knot"/>
    <property type="match status" value="1"/>
</dbReference>
<evidence type="ECO:0000256" key="13">
    <source>
        <dbReference type="ARBA" id="ARBA00033392"/>
    </source>
</evidence>
<evidence type="ECO:0000256" key="9">
    <source>
        <dbReference type="ARBA" id="ARBA00022679"/>
    </source>
</evidence>
<evidence type="ECO:0000256" key="8">
    <source>
        <dbReference type="ARBA" id="ARBA00022603"/>
    </source>
</evidence>
<evidence type="ECO:0000313" key="20">
    <source>
        <dbReference type="Proteomes" id="UP000069205"/>
    </source>
</evidence>
<evidence type="ECO:0000256" key="10">
    <source>
        <dbReference type="ARBA" id="ARBA00022691"/>
    </source>
</evidence>
<evidence type="ECO:0000256" key="6">
    <source>
        <dbReference type="ARBA" id="ARBA00014679"/>
    </source>
</evidence>
<evidence type="ECO:0000256" key="17">
    <source>
        <dbReference type="RuleBase" id="RU003464"/>
    </source>
</evidence>
<evidence type="ECO:0000256" key="5">
    <source>
        <dbReference type="ARBA" id="ARBA00012807"/>
    </source>
</evidence>
<reference evidence="19 20" key="1">
    <citation type="journal article" date="2015" name="Proc. Natl. Acad. Sci. U.S.A.">
        <title>Expanded metabolic versatility of ubiquitous nitrite-oxidizing bacteria from the genus Nitrospira.</title>
        <authorList>
            <person name="Koch H."/>
            <person name="Lucker S."/>
            <person name="Albertsen M."/>
            <person name="Kitzinger K."/>
            <person name="Herbold C."/>
            <person name="Spieck E."/>
            <person name="Nielsen P.H."/>
            <person name="Wagner M."/>
            <person name="Daims H."/>
        </authorList>
    </citation>
    <scope>NUCLEOTIDE SEQUENCE [LARGE SCALE GENOMIC DNA]</scope>
    <source>
        <strain evidence="19 20">NSP M-1</strain>
    </source>
</reference>
<dbReference type="STRING" id="42253.NITMOv2_3565"/>
<dbReference type="Gene3D" id="1.10.1270.20">
    <property type="entry name" value="tRNA(m1g37)methyltransferase, domain 2"/>
    <property type="match status" value="1"/>
</dbReference>
<dbReference type="GO" id="GO:0005829">
    <property type="term" value="C:cytosol"/>
    <property type="evidence" value="ECO:0007669"/>
    <property type="project" value="TreeGrafter"/>
</dbReference>
<dbReference type="PANTHER" id="PTHR46417">
    <property type="entry name" value="TRNA (GUANINE-N(1)-)-METHYLTRANSFERASE"/>
    <property type="match status" value="1"/>
</dbReference>
<dbReference type="FunFam" id="1.10.1270.20:FF:000001">
    <property type="entry name" value="tRNA (guanine-N(1)-)-methyltransferase"/>
    <property type="match status" value="1"/>
</dbReference>
<evidence type="ECO:0000256" key="14">
    <source>
        <dbReference type="ARBA" id="ARBA00047783"/>
    </source>
</evidence>
<dbReference type="InterPro" id="IPR016009">
    <property type="entry name" value="tRNA_MeTrfase_TRMD/TRM10"/>
</dbReference>
<dbReference type="KEGG" id="nmv:NITMOv2_3565"/>
<evidence type="ECO:0000256" key="2">
    <source>
        <dbReference type="ARBA" id="ARBA00004496"/>
    </source>
</evidence>
<dbReference type="EMBL" id="CP011801">
    <property type="protein sequence ID" value="ALA59957.1"/>
    <property type="molecule type" value="Genomic_DNA"/>
</dbReference>
<keyword evidence="9 15" id="KW-0808">Transferase</keyword>
<accession>A0A0K2GH73</accession>
<evidence type="ECO:0000256" key="11">
    <source>
        <dbReference type="ARBA" id="ARBA00022694"/>
    </source>
</evidence>
<evidence type="ECO:0000259" key="18">
    <source>
        <dbReference type="Pfam" id="PF01746"/>
    </source>
</evidence>
<comment type="function">
    <text evidence="1 15 17">Specifically methylates guanosine-37 in various tRNAs.</text>
</comment>
<comment type="catalytic activity">
    <reaction evidence="14 15 17">
        <text>guanosine(37) in tRNA + S-adenosyl-L-methionine = N(1)-methylguanosine(37) in tRNA + S-adenosyl-L-homocysteine + H(+)</text>
        <dbReference type="Rhea" id="RHEA:36899"/>
        <dbReference type="Rhea" id="RHEA-COMP:10145"/>
        <dbReference type="Rhea" id="RHEA-COMP:10147"/>
        <dbReference type="ChEBI" id="CHEBI:15378"/>
        <dbReference type="ChEBI" id="CHEBI:57856"/>
        <dbReference type="ChEBI" id="CHEBI:59789"/>
        <dbReference type="ChEBI" id="CHEBI:73542"/>
        <dbReference type="ChEBI" id="CHEBI:74269"/>
        <dbReference type="EC" id="2.1.1.228"/>
    </reaction>
</comment>
<dbReference type="PATRIC" id="fig|42253.5.peg.3516"/>
<evidence type="ECO:0000256" key="4">
    <source>
        <dbReference type="ARBA" id="ARBA00011738"/>
    </source>
</evidence>
<keyword evidence="7 15" id="KW-0963">Cytoplasm</keyword>